<dbReference type="InterPro" id="IPR003159">
    <property type="entry name" value="Lyase_8_central_dom"/>
</dbReference>
<dbReference type="GO" id="GO:0006027">
    <property type="term" value="P:glycosaminoglycan catabolic process"/>
    <property type="evidence" value="ECO:0007669"/>
    <property type="project" value="InterPro"/>
</dbReference>
<dbReference type="Gene3D" id="2.70.98.10">
    <property type="match status" value="1"/>
</dbReference>
<dbReference type="GO" id="GO:0042597">
    <property type="term" value="C:periplasmic space"/>
    <property type="evidence" value="ECO:0007669"/>
    <property type="project" value="TreeGrafter"/>
</dbReference>
<dbReference type="SUPFAM" id="SSF48230">
    <property type="entry name" value="Chondroitin AC/alginate lyase"/>
    <property type="match status" value="1"/>
</dbReference>
<dbReference type="Proteomes" id="UP000195386">
    <property type="component" value="Unassembled WGS sequence"/>
</dbReference>
<dbReference type="Pfam" id="PF02278">
    <property type="entry name" value="Lyase_8"/>
    <property type="match status" value="1"/>
</dbReference>
<evidence type="ECO:0000259" key="10">
    <source>
        <dbReference type="Pfam" id="PF09092"/>
    </source>
</evidence>
<dbReference type="Gene3D" id="2.60.120.430">
    <property type="entry name" value="Galactose-binding lectin"/>
    <property type="match status" value="1"/>
</dbReference>
<dbReference type="RefSeq" id="WP_087426264.1">
    <property type="nucleotide sequence ID" value="NZ_NFII01000009.1"/>
</dbReference>
<comment type="similarity">
    <text evidence="2">Belongs to the polysaccharide lyase 8 family.</text>
</comment>
<evidence type="ECO:0000256" key="8">
    <source>
        <dbReference type="SAM" id="SignalP"/>
    </source>
</evidence>
<evidence type="ECO:0000259" key="9">
    <source>
        <dbReference type="Pfam" id="PF02278"/>
    </source>
</evidence>
<keyword evidence="4 7" id="KW-0106">Calcium</keyword>
<dbReference type="InterPro" id="IPR039174">
    <property type="entry name" value="Chondroitin_ABC_lyase"/>
</dbReference>
<keyword evidence="8" id="KW-0732">Signal</keyword>
<comment type="subunit">
    <text evidence="3">Monomer.</text>
</comment>
<name>A0A1Y3YSL2_9BACE</name>
<reference evidence="13" key="1">
    <citation type="submission" date="2017-04" db="EMBL/GenBank/DDBJ databases">
        <title>Function of individual gut microbiota members based on whole genome sequencing of pure cultures obtained from chicken caecum.</title>
        <authorList>
            <person name="Medvecky M."/>
            <person name="Cejkova D."/>
            <person name="Polansky O."/>
            <person name="Karasova D."/>
            <person name="Kubasova T."/>
            <person name="Cizek A."/>
            <person name="Rychlik I."/>
        </authorList>
    </citation>
    <scope>NUCLEOTIDE SEQUENCE [LARGE SCALE GENOMIC DNA]</scope>
    <source>
        <strain evidence="13">An43</strain>
    </source>
</reference>
<evidence type="ECO:0000256" key="3">
    <source>
        <dbReference type="ARBA" id="ARBA00011245"/>
    </source>
</evidence>
<feature type="active site" description="Proton acceptor" evidence="6">
    <location>
        <position position="329"/>
    </location>
</feature>
<evidence type="ECO:0000256" key="1">
    <source>
        <dbReference type="ARBA" id="ARBA00001913"/>
    </source>
</evidence>
<feature type="binding site" evidence="7">
    <location>
        <position position="158"/>
    </location>
    <ligand>
        <name>Ca(2+)</name>
        <dbReference type="ChEBI" id="CHEBI:29108"/>
    </ligand>
</feature>
<dbReference type="PANTHER" id="PTHR37322:SF3">
    <property type="entry name" value="CHONDROITIN SULFATE ABC EXOLYASE"/>
    <property type="match status" value="1"/>
</dbReference>
<dbReference type="SUPFAM" id="SSF49785">
    <property type="entry name" value="Galactose-binding domain-like"/>
    <property type="match status" value="1"/>
</dbReference>
<dbReference type="GO" id="GO:0005576">
    <property type="term" value="C:extracellular region"/>
    <property type="evidence" value="ECO:0007669"/>
    <property type="project" value="InterPro"/>
</dbReference>
<dbReference type="Pfam" id="PF09092">
    <property type="entry name" value="Lyase_N"/>
    <property type="match status" value="1"/>
</dbReference>
<proteinExistence type="inferred from homology"/>
<dbReference type="InterPro" id="IPR011013">
    <property type="entry name" value="Gal_mutarotase_sf_dom"/>
</dbReference>
<feature type="domain" description="Lyase catalytic" evidence="11">
    <location>
        <begin position="208"/>
        <end position="547"/>
    </location>
</feature>
<dbReference type="PIRSF" id="PIRSF034515">
    <property type="entry name" value="Chondroitinase"/>
    <property type="match status" value="1"/>
</dbReference>
<evidence type="ECO:0000313" key="12">
    <source>
        <dbReference type="EMBL" id="OUO00707.1"/>
    </source>
</evidence>
<dbReference type="InterPro" id="IPR008979">
    <property type="entry name" value="Galactose-bd-like_sf"/>
</dbReference>
<dbReference type="InterPro" id="IPR015177">
    <property type="entry name" value="Lyase_catalyt"/>
</dbReference>
<dbReference type="AlphaFoldDB" id="A0A1Y3YSL2"/>
<feature type="domain" description="Lyase N-terminal" evidence="10">
    <location>
        <begin position="19"/>
        <end position="178"/>
    </location>
</feature>
<feature type="chain" id="PRO_5012101907" evidence="8">
    <location>
        <begin position="19"/>
        <end position="966"/>
    </location>
</feature>
<feature type="binding site" evidence="7">
    <location>
        <position position="25"/>
    </location>
    <ligand>
        <name>Ca(2+)</name>
        <dbReference type="ChEBI" id="CHEBI:29108"/>
    </ligand>
</feature>
<dbReference type="InterPro" id="IPR008929">
    <property type="entry name" value="Chondroitin_lyas"/>
</dbReference>
<evidence type="ECO:0000256" key="2">
    <source>
        <dbReference type="ARBA" id="ARBA00006699"/>
    </source>
</evidence>
<dbReference type="GO" id="GO:0034000">
    <property type="term" value="F:chondroitin-sulfate-ABC endolyase activity"/>
    <property type="evidence" value="ECO:0007669"/>
    <property type="project" value="InterPro"/>
</dbReference>
<dbReference type="GO" id="GO:0046872">
    <property type="term" value="F:metal ion binding"/>
    <property type="evidence" value="ECO:0007669"/>
    <property type="project" value="UniProtKB-KW"/>
</dbReference>
<dbReference type="InterPro" id="IPR015176">
    <property type="entry name" value="Lyase_N"/>
</dbReference>
<dbReference type="GO" id="GO:0030246">
    <property type="term" value="F:carbohydrate binding"/>
    <property type="evidence" value="ECO:0007669"/>
    <property type="project" value="InterPro"/>
</dbReference>
<sequence length="966" mass="107608">MKLILLSLVFLCTLPLGAQQVIGFEDRVPEGFTSPDRKSLSLSNRYYKEGKKSLEWNFGPGSVMNVALDAPLALNNKPEATHGITLWIYNEKSQPDSLRFEFLDAEGKVSYWFTYRLQSPGWRACWIGFKSMRGDKADKSITSYRIVAPNRKGRVFFDRWKFPEKAMNLRTTPDMQIDYNSLAVGRDLWHWCRVWEWEQYEYDIPRPAKLTEQQRRDLKTIEERLNEALTPPAASAVTAAVKKAVATYAKADIYPSGSGFTGAPLLAPDELHRDKGELSWNDLEAMLAGFAYDAYCNKSYEAESNYFAVWEYAIDQGFAYGSGMGTNHHYGYQIRKVYTTAWLMRKAILKSSRRDDILKTLLFWSALQETRLPCAEIRDEMLDSWNTLLQPKLIAAMMIPDECGRVQALRGLSRWVSGSVNCTPGTIGGIKVDGTTFHHGGFYPAYTTGALATVSDYIAMTGGTEFVPSLEARRLLAGAFTAMRNYSNLTEWSTGLGGRHPFGGKMGGADIKAFAQLALSGDLSGQGGEFDHALAADYLRLMNGKNSPEARFFKEKDIQPAKAPQGFFVYNYGAAGIHRRADWMVTLKGFNTNVWGSEIYTKDNRYGRYQSYGSVQIMGYPSRKASGYVEEGWDWNRLPGTTTIHLPLELLDNPRTGTLMARSTENFAGTSSLEGRHGMFAMKLKEADYKNFTPDFVARKSAFCFDNRIVCLGTGISNSNAQYPTETTLFQSEYRPGKAAISVMGKEIDKPSFGAKLAGNPNCWLRDGYGNHYLVPEGLVRVQIAEQQSAKDTDKSPTKGTFASAYIVHGLAPQDAAYAYSILIQPTAGELAAAQKEPGYSILRRDRQAHIVFDRASGVTGYAAFEAVSLPEDEVVADIASETMVMRRTAEDGTLIVSVCDPDLHIKEKTYTTPEPSAPSFKTLHLRGAWSLAVPNEKVKVQSAGDVTEITVTCRHGQPVEFRLKK</sequence>
<comment type="caution">
    <text evidence="12">The sequence shown here is derived from an EMBL/GenBank/DDBJ whole genome shotgun (WGS) entry which is preliminary data.</text>
</comment>
<keyword evidence="7" id="KW-0479">Metal-binding</keyword>
<evidence type="ECO:0000313" key="13">
    <source>
        <dbReference type="Proteomes" id="UP000195386"/>
    </source>
</evidence>
<dbReference type="InterPro" id="IPR011071">
    <property type="entry name" value="Lyase_8-like_C"/>
</dbReference>
<dbReference type="Gene3D" id="1.50.10.100">
    <property type="entry name" value="Chondroitin AC/alginate lyase"/>
    <property type="match status" value="1"/>
</dbReference>
<dbReference type="InterPro" id="IPR014718">
    <property type="entry name" value="GH-type_carb-bd"/>
</dbReference>
<feature type="active site" description="Proton donor" evidence="6">
    <location>
        <position position="446"/>
    </location>
</feature>
<feature type="signal peptide" evidence="8">
    <location>
        <begin position="1"/>
        <end position="18"/>
    </location>
</feature>
<organism evidence="12 13">
    <name type="scientific">Bacteroides clarus</name>
    <dbReference type="NCBI Taxonomy" id="626929"/>
    <lineage>
        <taxon>Bacteria</taxon>
        <taxon>Pseudomonadati</taxon>
        <taxon>Bacteroidota</taxon>
        <taxon>Bacteroidia</taxon>
        <taxon>Bacteroidales</taxon>
        <taxon>Bacteroidaceae</taxon>
        <taxon>Bacteroides</taxon>
    </lineage>
</organism>
<dbReference type="EMBL" id="NFII01000009">
    <property type="protein sequence ID" value="OUO00707.1"/>
    <property type="molecule type" value="Genomic_DNA"/>
</dbReference>
<evidence type="ECO:0000256" key="6">
    <source>
        <dbReference type="PIRSR" id="PIRSR034515-1"/>
    </source>
</evidence>
<dbReference type="GO" id="GO:0005975">
    <property type="term" value="P:carbohydrate metabolic process"/>
    <property type="evidence" value="ECO:0007669"/>
    <property type="project" value="InterPro"/>
</dbReference>
<evidence type="ECO:0000256" key="7">
    <source>
        <dbReference type="PIRSR" id="PIRSR034515-3"/>
    </source>
</evidence>
<dbReference type="SUPFAM" id="SSF49863">
    <property type="entry name" value="Hyaluronate lyase-like, C-terminal domain"/>
    <property type="match status" value="1"/>
</dbReference>
<evidence type="ECO:0000256" key="5">
    <source>
        <dbReference type="ARBA" id="ARBA00023239"/>
    </source>
</evidence>
<dbReference type="InterPro" id="IPR024200">
    <property type="entry name" value="Chondroitinase_ABC_I"/>
</dbReference>
<comment type="cofactor">
    <cofactor evidence="1">
        <name>Ca(2+)</name>
        <dbReference type="ChEBI" id="CHEBI:29108"/>
    </cofactor>
</comment>
<evidence type="ECO:0000256" key="4">
    <source>
        <dbReference type="ARBA" id="ARBA00022837"/>
    </source>
</evidence>
<dbReference type="SUPFAM" id="SSF74650">
    <property type="entry name" value="Galactose mutarotase-like"/>
    <property type="match status" value="1"/>
</dbReference>
<feature type="domain" description="Polysaccharide lyase family 8 central" evidence="9">
    <location>
        <begin position="576"/>
        <end position="823"/>
    </location>
</feature>
<accession>A0A1Y3YSL2</accession>
<protein>
    <submittedName>
        <fullName evidence="12">Chondroitinase</fullName>
    </submittedName>
</protein>
<keyword evidence="5" id="KW-0456">Lyase</keyword>
<dbReference type="Pfam" id="PF09093">
    <property type="entry name" value="Lyase_catalyt"/>
    <property type="match status" value="1"/>
</dbReference>
<feature type="active site" description="Proton acceptor" evidence="6">
    <location>
        <position position="439"/>
    </location>
</feature>
<dbReference type="PANTHER" id="PTHR37322">
    <property type="match status" value="1"/>
</dbReference>
<evidence type="ECO:0000259" key="11">
    <source>
        <dbReference type="Pfam" id="PF09093"/>
    </source>
</evidence>
<gene>
    <name evidence="12" type="ORF">B5F97_10770</name>
</gene>
<dbReference type="Gene3D" id="2.60.220.10">
    <property type="entry name" value="Polysaccharide lyase family 8-like, C-terminal"/>
    <property type="match status" value="1"/>
</dbReference>